<organism evidence="3 5">
    <name type="scientific">Cupriavidus oxalaticus</name>
    <dbReference type="NCBI Taxonomy" id="96344"/>
    <lineage>
        <taxon>Bacteria</taxon>
        <taxon>Pseudomonadati</taxon>
        <taxon>Pseudomonadota</taxon>
        <taxon>Betaproteobacteria</taxon>
        <taxon>Burkholderiales</taxon>
        <taxon>Burkholderiaceae</taxon>
        <taxon>Cupriavidus</taxon>
    </lineage>
</organism>
<feature type="transmembrane region" description="Helical" evidence="1">
    <location>
        <begin position="338"/>
        <end position="356"/>
    </location>
</feature>
<sequence>MSPVLKINRPAVVLFALLFAAMATVHVALYLHGEHHLYVNDFRNYWIAYWKSSMQFTQNIGDWARQLRGEIWASDYNSLPAALLLPFSLVFGYDRYGYILGATLTYLLPVVLLSAKAASLILRDDEKPTLAFVLAAIIAACYVPYWAPTLMGWVDIAGLIPFVLAFVIVRTAGFGKRVRPGMAILFGLLLWMPFLMRRWYAFSIIAFILTAPIYCMVLARIESEEAWGKAFLRTAANFAVAGMFALTCLLIAQGGLVQSILKTSYSSIYIAYQRPPFEHLHDFGAHFGVLYLALALMGQLFIFKSALKRAEVIFINANIFLLFSLFTRTQGFGPHHYLPLAFWVYLLICCGVWQILSSNPKAMRGAIVCVALPAVFVFVASVYRIDSRTKWAGLPRPAYNNQIGYEKVYKQLVYELNEIMKPGETFTVFASSMTLNRDVLLSASKEQLAGKDVDTSHVDLVQGLSVAPFMARYAVVADPIPTHLPEGMQTVITIPAQAILSGRGIGAAYKRLEGKYAITDDVTAYIYEKTRPYTLSEVEILLDDFYKRHPDWRQTYGNLMFKLAMTSELELGDQWGKFEYEPGGRIEIHPGEKKPTRAFFSGVSSELALSVAAPCPGSDGVDVQLNAGGGKVAHFEVAPRGVVNLPTADPAATYELIVSKRANAWCDLVSLTSAQPR</sequence>
<evidence type="ECO:0000313" key="6">
    <source>
        <dbReference type="Proteomes" id="UP000623307"/>
    </source>
</evidence>
<feature type="transmembrane region" description="Helical" evidence="1">
    <location>
        <begin position="231"/>
        <end position="252"/>
    </location>
</feature>
<keyword evidence="1" id="KW-1133">Transmembrane helix</keyword>
<reference evidence="3 5" key="2">
    <citation type="submission" date="2018-01" db="EMBL/GenBank/DDBJ databases">
        <authorList>
            <person name="Clerissi C."/>
        </authorList>
    </citation>
    <scope>NUCLEOTIDE SEQUENCE</scope>
    <source>
        <strain evidence="3">Cupriavidus oxalaticus LMG 2235</strain>
    </source>
</reference>
<feature type="transmembrane region" description="Helical" evidence="1">
    <location>
        <begin position="153"/>
        <end position="171"/>
    </location>
</feature>
<feature type="transmembrane region" description="Helical" evidence="1">
    <location>
        <begin position="12"/>
        <end position="31"/>
    </location>
</feature>
<protein>
    <submittedName>
        <fullName evidence="3">Uncharacterized protein</fullName>
    </submittedName>
</protein>
<dbReference type="EMBL" id="CP069812">
    <property type="protein sequence ID" value="QRQ93517.1"/>
    <property type="molecule type" value="Genomic_DNA"/>
</dbReference>
<feature type="transmembrane region" description="Helical" evidence="1">
    <location>
        <begin position="283"/>
        <end position="303"/>
    </location>
</feature>
<dbReference type="Proteomes" id="UP000623307">
    <property type="component" value="Chromosome 2"/>
</dbReference>
<dbReference type="GeneID" id="303493023"/>
<evidence type="ECO:0000256" key="1">
    <source>
        <dbReference type="SAM" id="Phobius"/>
    </source>
</evidence>
<accession>A0A375FTB2</accession>
<gene>
    <name evidence="4" type="ORF">CO2235_200122</name>
    <name evidence="3" type="ORF">CO2235_U850046</name>
    <name evidence="2" type="ORF">JTE92_25980</name>
</gene>
<evidence type="ECO:0000313" key="5">
    <source>
        <dbReference type="Proteomes" id="UP000256862"/>
    </source>
</evidence>
<dbReference type="Proteomes" id="UP000256862">
    <property type="component" value="Chromosome CO2235"/>
</dbReference>
<keyword evidence="6" id="KW-1185">Reference proteome</keyword>
<dbReference type="OrthoDB" id="9135431at2"/>
<feature type="transmembrane region" description="Helical" evidence="1">
    <location>
        <begin position="363"/>
        <end position="383"/>
    </location>
</feature>
<feature type="transmembrane region" description="Helical" evidence="1">
    <location>
        <begin position="130"/>
        <end position="147"/>
    </location>
</feature>
<feature type="transmembrane region" description="Helical" evidence="1">
    <location>
        <begin position="96"/>
        <end position="118"/>
    </location>
</feature>
<proteinExistence type="predicted"/>
<name>A0A375FTB2_9BURK</name>
<keyword evidence="1" id="KW-0812">Transmembrane</keyword>
<reference evidence="2 6" key="3">
    <citation type="submission" date="2021-02" db="EMBL/GenBank/DDBJ databases">
        <title>Complete Genome Sequence of Cupriavidus oxalaticus Strain Ox1, a Soil Oxalate-Degrading Species.</title>
        <authorList>
            <person name="Palmieri F."/>
            <person name="Udriet P."/>
            <person name="Deuasquier M."/>
            <person name="Beaudoing E."/>
            <person name="Johnson S.L."/>
            <person name="Davenport K.W."/>
            <person name="Chain P.S."/>
            <person name="Bindschedler S."/>
            <person name="Junier P."/>
        </authorList>
    </citation>
    <scope>NUCLEOTIDE SEQUENCE [LARGE SCALE GENOMIC DNA]</scope>
    <source>
        <strain evidence="2 6">Ox1</strain>
    </source>
</reference>
<feature type="transmembrane region" description="Helical" evidence="1">
    <location>
        <begin position="178"/>
        <end position="194"/>
    </location>
</feature>
<keyword evidence="1" id="KW-0472">Membrane</keyword>
<evidence type="ECO:0000313" key="4">
    <source>
        <dbReference type="EMBL" id="SPC14266.1"/>
    </source>
</evidence>
<evidence type="ECO:0000313" key="3">
    <source>
        <dbReference type="EMBL" id="SPC08554.1"/>
    </source>
</evidence>
<dbReference type="EMBL" id="OGUS01000093">
    <property type="protein sequence ID" value="SPC08554.1"/>
    <property type="molecule type" value="Genomic_DNA"/>
</dbReference>
<feature type="transmembrane region" description="Helical" evidence="1">
    <location>
        <begin position="310"/>
        <end position="326"/>
    </location>
</feature>
<feature type="transmembrane region" description="Helical" evidence="1">
    <location>
        <begin position="200"/>
        <end position="219"/>
    </location>
</feature>
<dbReference type="EMBL" id="OGUS01000121">
    <property type="protein sequence ID" value="SPC14266.1"/>
    <property type="molecule type" value="Genomic_DNA"/>
</dbReference>
<dbReference type="AlphaFoldDB" id="A0A375FTB2"/>
<evidence type="ECO:0000313" key="2">
    <source>
        <dbReference type="EMBL" id="QRQ93517.1"/>
    </source>
</evidence>
<dbReference type="RefSeq" id="WP_147318581.1">
    <property type="nucleotide sequence ID" value="NZ_CP069810.1"/>
</dbReference>
<reference evidence="5" key="1">
    <citation type="submission" date="2018-01" db="EMBL/GenBank/DDBJ databases">
        <authorList>
            <person name="Gaut B.S."/>
            <person name="Morton B.R."/>
            <person name="Clegg M.T."/>
            <person name="Duvall M.R."/>
        </authorList>
    </citation>
    <scope>NUCLEOTIDE SEQUENCE [LARGE SCALE GENOMIC DNA]</scope>
</reference>